<dbReference type="Gene3D" id="3.40.50.300">
    <property type="entry name" value="P-loop containing nucleotide triphosphate hydrolases"/>
    <property type="match status" value="1"/>
</dbReference>
<dbReference type="PANTHER" id="PTHR47691:SF3">
    <property type="entry name" value="HTH-TYPE TRANSCRIPTIONAL REGULATOR RV0890C-RELATED"/>
    <property type="match status" value="1"/>
</dbReference>
<evidence type="ECO:0000313" key="1">
    <source>
        <dbReference type="EMBL" id="KAF9793473.1"/>
    </source>
</evidence>
<dbReference type="InterPro" id="IPR027417">
    <property type="entry name" value="P-loop_NTPase"/>
</dbReference>
<comment type="caution">
    <text evidence="1">The sequence shown here is derived from an EMBL/GenBank/DDBJ whole genome shotgun (WGS) entry which is preliminary data.</text>
</comment>
<keyword evidence="2" id="KW-1185">Reference proteome</keyword>
<gene>
    <name evidence="1" type="ORF">BJ322DRAFT_1016969</name>
</gene>
<organism evidence="1 2">
    <name type="scientific">Thelephora terrestris</name>
    <dbReference type="NCBI Taxonomy" id="56493"/>
    <lineage>
        <taxon>Eukaryota</taxon>
        <taxon>Fungi</taxon>
        <taxon>Dikarya</taxon>
        <taxon>Basidiomycota</taxon>
        <taxon>Agaricomycotina</taxon>
        <taxon>Agaricomycetes</taxon>
        <taxon>Thelephorales</taxon>
        <taxon>Thelephoraceae</taxon>
        <taxon>Thelephora</taxon>
    </lineage>
</organism>
<dbReference type="EMBL" id="WIUZ02000001">
    <property type="protein sequence ID" value="KAF9793473.1"/>
    <property type="molecule type" value="Genomic_DNA"/>
</dbReference>
<dbReference type="InterPro" id="IPR011990">
    <property type="entry name" value="TPR-like_helical_dom_sf"/>
</dbReference>
<reference evidence="1" key="1">
    <citation type="journal article" date="2020" name="Nat. Commun.">
        <title>Large-scale genome sequencing of mycorrhizal fungi provides insights into the early evolution of symbiotic traits.</title>
        <authorList>
            <person name="Miyauchi S."/>
            <person name="Kiss E."/>
            <person name="Kuo A."/>
            <person name="Drula E."/>
            <person name="Kohler A."/>
            <person name="Sanchez-Garcia M."/>
            <person name="Morin E."/>
            <person name="Andreopoulos B."/>
            <person name="Barry K.W."/>
            <person name="Bonito G."/>
            <person name="Buee M."/>
            <person name="Carver A."/>
            <person name="Chen C."/>
            <person name="Cichocki N."/>
            <person name="Clum A."/>
            <person name="Culley D."/>
            <person name="Crous P.W."/>
            <person name="Fauchery L."/>
            <person name="Girlanda M."/>
            <person name="Hayes R.D."/>
            <person name="Keri Z."/>
            <person name="LaButti K."/>
            <person name="Lipzen A."/>
            <person name="Lombard V."/>
            <person name="Magnuson J."/>
            <person name="Maillard F."/>
            <person name="Murat C."/>
            <person name="Nolan M."/>
            <person name="Ohm R.A."/>
            <person name="Pangilinan J."/>
            <person name="Pereira M.F."/>
            <person name="Perotto S."/>
            <person name="Peter M."/>
            <person name="Pfister S."/>
            <person name="Riley R."/>
            <person name="Sitrit Y."/>
            <person name="Stielow J.B."/>
            <person name="Szollosi G."/>
            <person name="Zifcakova L."/>
            <person name="Stursova M."/>
            <person name="Spatafora J.W."/>
            <person name="Tedersoo L."/>
            <person name="Vaario L.M."/>
            <person name="Yamada A."/>
            <person name="Yan M."/>
            <person name="Wang P."/>
            <person name="Xu J."/>
            <person name="Bruns T."/>
            <person name="Baldrian P."/>
            <person name="Vilgalys R."/>
            <person name="Dunand C."/>
            <person name="Henrissat B."/>
            <person name="Grigoriev I.V."/>
            <person name="Hibbett D."/>
            <person name="Nagy L.G."/>
            <person name="Martin F.M."/>
        </authorList>
    </citation>
    <scope>NUCLEOTIDE SEQUENCE</scope>
    <source>
        <strain evidence="1">UH-Tt-Lm1</strain>
    </source>
</reference>
<dbReference type="SUPFAM" id="SSF48452">
    <property type="entry name" value="TPR-like"/>
    <property type="match status" value="1"/>
</dbReference>
<dbReference type="InterPro" id="IPR019734">
    <property type="entry name" value="TPR_rpt"/>
</dbReference>
<dbReference type="PANTHER" id="PTHR47691">
    <property type="entry name" value="REGULATOR-RELATED"/>
    <property type="match status" value="1"/>
</dbReference>
<evidence type="ECO:0000313" key="2">
    <source>
        <dbReference type="Proteomes" id="UP000736335"/>
    </source>
</evidence>
<dbReference type="OrthoDB" id="1534087at2759"/>
<reference evidence="1" key="2">
    <citation type="submission" date="2020-11" db="EMBL/GenBank/DDBJ databases">
        <authorList>
            <consortium name="DOE Joint Genome Institute"/>
            <person name="Kuo A."/>
            <person name="Miyauchi S."/>
            <person name="Kiss E."/>
            <person name="Drula E."/>
            <person name="Kohler A."/>
            <person name="Sanchez-Garcia M."/>
            <person name="Andreopoulos B."/>
            <person name="Barry K.W."/>
            <person name="Bonito G."/>
            <person name="Buee M."/>
            <person name="Carver A."/>
            <person name="Chen C."/>
            <person name="Cichocki N."/>
            <person name="Clum A."/>
            <person name="Culley D."/>
            <person name="Crous P.W."/>
            <person name="Fauchery L."/>
            <person name="Girlanda M."/>
            <person name="Hayes R."/>
            <person name="Keri Z."/>
            <person name="Labutti K."/>
            <person name="Lipzen A."/>
            <person name="Lombard V."/>
            <person name="Magnuson J."/>
            <person name="Maillard F."/>
            <person name="Morin E."/>
            <person name="Murat C."/>
            <person name="Nolan M."/>
            <person name="Ohm R."/>
            <person name="Pangilinan J."/>
            <person name="Pereira M."/>
            <person name="Perotto S."/>
            <person name="Peter M."/>
            <person name="Riley R."/>
            <person name="Sitrit Y."/>
            <person name="Stielow B."/>
            <person name="Szollosi G."/>
            <person name="Zifcakova L."/>
            <person name="Stursova M."/>
            <person name="Spatafora J.W."/>
            <person name="Tedersoo L."/>
            <person name="Vaario L.-M."/>
            <person name="Yamada A."/>
            <person name="Yan M."/>
            <person name="Wang P."/>
            <person name="Xu J."/>
            <person name="Bruns T."/>
            <person name="Baldrian P."/>
            <person name="Vilgalys R."/>
            <person name="Henrissat B."/>
            <person name="Grigoriev I.V."/>
            <person name="Hibbett D."/>
            <person name="Nagy L.G."/>
            <person name="Martin F.M."/>
        </authorList>
    </citation>
    <scope>NUCLEOTIDE SEQUENCE</scope>
    <source>
        <strain evidence="1">UH-Tt-Lm1</strain>
    </source>
</reference>
<accession>A0A9P6LEB6</accession>
<proteinExistence type="predicted"/>
<dbReference type="Proteomes" id="UP000736335">
    <property type="component" value="Unassembled WGS sequence"/>
</dbReference>
<protein>
    <submittedName>
        <fullName evidence="1">Uncharacterized protein</fullName>
    </submittedName>
</protein>
<dbReference type="SMART" id="SM00028">
    <property type="entry name" value="TPR"/>
    <property type="match status" value="5"/>
</dbReference>
<dbReference type="Gene3D" id="1.25.40.10">
    <property type="entry name" value="Tetratricopeptide repeat domain"/>
    <property type="match status" value="1"/>
</dbReference>
<dbReference type="SUPFAM" id="SSF52540">
    <property type="entry name" value="P-loop containing nucleoside triphosphate hydrolases"/>
    <property type="match status" value="1"/>
</dbReference>
<dbReference type="AlphaFoldDB" id="A0A9P6LEB6"/>
<name>A0A9P6LEB6_9AGAM</name>
<sequence length="949" mass="105780">MDPRSRRQNGQNGNPPALNVAIEALNHAKDVSSVIPARAIFGSVSGLLTAIRDPMANTSNYIELGLACADLCRVLDRVLNGRQTDQFERSLVEAIEQLTTTVAEIQRSVDIKRGKRGVISRPFHAKSDKDAIATWKLSLNRILHVFNTELAVNTYVAVSDIRRTIVEGNEGTDDWKRSVLISRRLGPGLPIQLQIDPHLTFEFRQVGESPPPQPRACFGRDNLIKKIAGLVEGLTPMALIGAGGIGKTSVALAVLHHDRIKERFGDNRRFIRCDQFPASCAHFLSRLSKAIGAGIENPEDLVPFRPFLSSKEMLIVLDNAESILDPRGANGKEIYRLVDELSQFRNISLVITSRITTVPPNCETLDIPTLSTGAARDAFYNIYKRDERSESVSNILKELDFHPLSVALLATVAHQSRWESGRLVKEWEKHQTDVLQTEHETSLATTIELSLASPMFKALGPTARGLLGVVAFYPQGIHEDSLDWLFPTISNRTGIFDKFSILSLTYRSNGFITMLAPLRDHFRPKDPMSSPLLCATKDHYFSRMSVKLNRNLPGFTDARWILPEDVNVEHLLDVFTSIHPDSHSIWHSCVDFLDHLLQHKPRQTVLKAKIERLPDDHHSKPQCLFLLASLCGVIGDHQEETMLLHHAMKLERERGNDTRVALALRGLANANRVLGRYDDAIGQAKEGLEIDRRLGATGGRAESLNILARLFRECGQLDAAKEAIVESIELLPERGKEDIVCSSHHVLGGIHHSKGEREKAIYHLEVALCIASTFDWRPFQFGIHFTLATLFLDEGEFDDATVHIKRAKSHALDNAYNLGRAVLLQARTWYRQHMLKEAAPEARRAEEIFGKLGNSQHLETCKDLLREIERAMEGYSASGKADPNSEISGMTVCPASVDSLFLAHDTSPGTLENIPHDFDHKSGQLSASQMQFLSPCSPRPVPAPLAYFL</sequence>